<evidence type="ECO:0000313" key="3">
    <source>
        <dbReference type="Proteomes" id="UP000261284"/>
    </source>
</evidence>
<proteinExistence type="predicted"/>
<evidence type="ECO:0000313" key="2">
    <source>
        <dbReference type="EMBL" id="RFM30170.1"/>
    </source>
</evidence>
<feature type="transmembrane region" description="Helical" evidence="1">
    <location>
        <begin position="237"/>
        <end position="259"/>
    </location>
</feature>
<feature type="transmembrane region" description="Helical" evidence="1">
    <location>
        <begin position="188"/>
        <end position="217"/>
    </location>
</feature>
<evidence type="ECO:0008006" key="4">
    <source>
        <dbReference type="Google" id="ProtNLM"/>
    </source>
</evidence>
<dbReference type="AlphaFoldDB" id="A0A3E1NQH9"/>
<keyword evidence="1" id="KW-0812">Transmembrane</keyword>
<reference evidence="2 3" key="1">
    <citation type="submission" date="2018-08" db="EMBL/GenBank/DDBJ databases">
        <title>Chitinophagaceae sp. K23C18032701, a novel bacterium isolated from forest soil.</title>
        <authorList>
            <person name="Wang C."/>
        </authorList>
    </citation>
    <scope>NUCLEOTIDE SEQUENCE [LARGE SCALE GENOMIC DNA]</scope>
    <source>
        <strain evidence="2 3">K23C18032701</strain>
    </source>
</reference>
<gene>
    <name evidence="2" type="ORF">DXN05_04135</name>
</gene>
<organism evidence="2 3">
    <name type="scientific">Deminuibacter soli</name>
    <dbReference type="NCBI Taxonomy" id="2291815"/>
    <lineage>
        <taxon>Bacteria</taxon>
        <taxon>Pseudomonadati</taxon>
        <taxon>Bacteroidota</taxon>
        <taxon>Chitinophagia</taxon>
        <taxon>Chitinophagales</taxon>
        <taxon>Chitinophagaceae</taxon>
        <taxon>Deminuibacter</taxon>
    </lineage>
</organism>
<feature type="transmembrane region" description="Helical" evidence="1">
    <location>
        <begin position="144"/>
        <end position="168"/>
    </location>
</feature>
<dbReference type="RefSeq" id="WP_116845926.1">
    <property type="nucleotide sequence ID" value="NZ_QTJU01000001.1"/>
</dbReference>
<keyword evidence="1" id="KW-0472">Membrane</keyword>
<feature type="transmembrane region" description="Helical" evidence="1">
    <location>
        <begin position="288"/>
        <end position="307"/>
    </location>
</feature>
<accession>A0A3E1NQH9</accession>
<dbReference type="Proteomes" id="UP000261284">
    <property type="component" value="Unassembled WGS sequence"/>
</dbReference>
<keyword evidence="1" id="KW-1133">Transmembrane helix</keyword>
<name>A0A3E1NQH9_9BACT</name>
<feature type="transmembrane region" description="Helical" evidence="1">
    <location>
        <begin position="340"/>
        <end position="357"/>
    </location>
</feature>
<feature type="transmembrane region" description="Helical" evidence="1">
    <location>
        <begin position="109"/>
        <end position="132"/>
    </location>
</feature>
<protein>
    <recommendedName>
        <fullName evidence="4">DUF2029 domain-containing protein</fullName>
    </recommendedName>
</protein>
<dbReference type="OrthoDB" id="649667at2"/>
<feature type="transmembrane region" description="Helical" evidence="1">
    <location>
        <begin position="316"/>
        <end position="334"/>
    </location>
</feature>
<comment type="caution">
    <text evidence="2">The sequence shown here is derived from an EMBL/GenBank/DDBJ whole genome shotgun (WGS) entry which is preliminary data.</text>
</comment>
<sequence>MIKKLFFVFCISLLAMYPIYKNFYNGRAVLTYQRHIALINGNSEYYNPWQYRMLSPEIIEGLMWVYNHTVDKVYPIEEKFHFQLNPTSNPTPETVEFFTLLQTRGALKYTVVFILFRFCLNFLVLSLAFLLWQKLVRSRWLKWTGLIIVSLAMGNGVIASDLVFSTYLDNVFYLLTAIIIVYNKNPRWLLLIVPLAAFNRETSLLIPFLFFVSMMDFSQFSFKRFNLAAIRFPAKQVWLLTSILYVLFFSIFIAVRVHYGYRPPQIWKVPAGIPMLKLNLLSSMAPKSYFELLGVMSIIPLIIIYQFKRFPLRMRVWFLALVPIWFAVHCYTVVAYQTRIFLVPLIIILVPMLLWLIENDYQQQDTPEEPAAGKKSSRQLTTY</sequence>
<keyword evidence="3" id="KW-1185">Reference proteome</keyword>
<evidence type="ECO:0000256" key="1">
    <source>
        <dbReference type="SAM" id="Phobius"/>
    </source>
</evidence>
<dbReference type="EMBL" id="QTJU01000001">
    <property type="protein sequence ID" value="RFM30170.1"/>
    <property type="molecule type" value="Genomic_DNA"/>
</dbReference>